<reference evidence="2" key="1">
    <citation type="submission" date="2020-10" db="EMBL/GenBank/DDBJ databases">
        <authorList>
            <person name="Gilroy R."/>
        </authorList>
    </citation>
    <scope>NUCLEOTIDE SEQUENCE</scope>
    <source>
        <strain evidence="2">CHK165-10780</strain>
    </source>
</reference>
<feature type="transmembrane region" description="Helical" evidence="1">
    <location>
        <begin position="42"/>
        <end position="59"/>
    </location>
</feature>
<evidence type="ECO:0000313" key="3">
    <source>
        <dbReference type="Proteomes" id="UP000886725"/>
    </source>
</evidence>
<keyword evidence="1" id="KW-1133">Transmembrane helix</keyword>
<evidence type="ECO:0000313" key="2">
    <source>
        <dbReference type="EMBL" id="HIQ64176.1"/>
    </source>
</evidence>
<sequence>MKSKWSNLLKGNDKKSLTVYFIFRFLIIVCMIRELFNGNFQNAALCVLSLFLLILPFFLEKKLKVQFPS</sequence>
<keyword evidence="1" id="KW-0472">Membrane</keyword>
<proteinExistence type="predicted"/>
<dbReference type="AlphaFoldDB" id="A0A9D1CJH0"/>
<name>A0A9D1CJH0_9FIRM</name>
<accession>A0A9D1CJH0</accession>
<comment type="caution">
    <text evidence="2">The sequence shown here is derived from an EMBL/GenBank/DDBJ whole genome shotgun (WGS) entry which is preliminary data.</text>
</comment>
<feature type="non-terminal residue" evidence="2">
    <location>
        <position position="69"/>
    </location>
</feature>
<organism evidence="2 3">
    <name type="scientific">Candidatus Faecenecus gallistercoris</name>
    <dbReference type="NCBI Taxonomy" id="2840793"/>
    <lineage>
        <taxon>Bacteria</taxon>
        <taxon>Bacillati</taxon>
        <taxon>Bacillota</taxon>
        <taxon>Bacillota incertae sedis</taxon>
        <taxon>Candidatus Faecenecus</taxon>
    </lineage>
</organism>
<gene>
    <name evidence="2" type="ORF">IAC85_00375</name>
</gene>
<protein>
    <submittedName>
        <fullName evidence="2">Uncharacterized protein</fullName>
    </submittedName>
</protein>
<evidence type="ECO:0000256" key="1">
    <source>
        <dbReference type="SAM" id="Phobius"/>
    </source>
</evidence>
<dbReference type="Proteomes" id="UP000886725">
    <property type="component" value="Unassembled WGS sequence"/>
</dbReference>
<feature type="transmembrane region" description="Helical" evidence="1">
    <location>
        <begin position="17"/>
        <end position="36"/>
    </location>
</feature>
<reference evidence="2" key="2">
    <citation type="journal article" date="2021" name="PeerJ">
        <title>Extensive microbial diversity within the chicken gut microbiome revealed by metagenomics and culture.</title>
        <authorList>
            <person name="Gilroy R."/>
            <person name="Ravi A."/>
            <person name="Getino M."/>
            <person name="Pursley I."/>
            <person name="Horton D.L."/>
            <person name="Alikhan N.F."/>
            <person name="Baker D."/>
            <person name="Gharbi K."/>
            <person name="Hall N."/>
            <person name="Watson M."/>
            <person name="Adriaenssens E.M."/>
            <person name="Foster-Nyarko E."/>
            <person name="Jarju S."/>
            <person name="Secka A."/>
            <person name="Antonio M."/>
            <person name="Oren A."/>
            <person name="Chaudhuri R.R."/>
            <person name="La Ragione R."/>
            <person name="Hildebrand F."/>
            <person name="Pallen M.J."/>
        </authorList>
    </citation>
    <scope>NUCLEOTIDE SEQUENCE</scope>
    <source>
        <strain evidence="2">CHK165-10780</strain>
    </source>
</reference>
<dbReference type="EMBL" id="DVFU01000010">
    <property type="protein sequence ID" value="HIQ64176.1"/>
    <property type="molecule type" value="Genomic_DNA"/>
</dbReference>
<keyword evidence="1" id="KW-0812">Transmembrane</keyword>